<keyword evidence="3" id="KW-1185">Reference proteome</keyword>
<gene>
    <name evidence="2" type="ORF">H4R34_003268</name>
</gene>
<accession>A0A9W8B6K0</accession>
<dbReference type="EMBL" id="JANBQB010000287">
    <property type="protein sequence ID" value="KAJ1978277.1"/>
    <property type="molecule type" value="Genomic_DNA"/>
</dbReference>
<dbReference type="AlphaFoldDB" id="A0A9W8B6K0"/>
<feature type="region of interest" description="Disordered" evidence="1">
    <location>
        <begin position="227"/>
        <end position="248"/>
    </location>
</feature>
<sequence>MYVTCPCLNIKVHLGATSPNAADSPKGAQSRQLAFAGVVVEQPFCQSRDDAATATRTVSCANCNTAVYSFPLTEATDALPQDARSAPIPTSRAVQLGLEVLSEAQAQAIIDQNPSYSPVYRFIIDYCSTVNPGLDSSASVKTCLRKLPADVVRHLEQCANDYIFFQRQRLAQTSSAPLSAELRAEQARAKHDAVLLLEHLYQAVSQGDVTLSGPCCKAESLHIVSVDPTQSTDNPTTAITTEGNPDDMLRSLPRRGSVAAMTHGQPNPHVLQNIIDPRTHIPLPPTSSEGRTDDELAAMSVYYSQLEKQETLARYRQLQQLQPSTGTDSPTTTTARRDSLSTRTSATSTKRRPSQALPAPGLFEFDREEDSGPAAPTTTDTLESSANDLAPSPKGAGPQSPKQPRSPALARGATTMSSSYAPNDRRFFHATTPGGSGLSRLAVGASFQPRSVAARPPDLTLDPGVDFTQDLDRIRFTASESESASGQGSSFSQVEDQAEDRLYPMGKPFSHRADRFLPGSDYPVMSKNRQFDVAGGPAHYRRIRHRLLNPQAQSDEFDQGSDDPEALGIVSESSDSEPDHGSSREPTSARPTQPHGARSRHRPQGHGFDAAQFATSMPVRVPGLANTYRVTKEERDYIINRQLYASTYYQSQAANGESVSGRGRSATVAMNPKDDDWDPIAGAQSSSALSAVEESGHDDGTSSPDSRHHHGDDLATDTTEATAIPMTYGRPRFSRGRSSHGSTDPTHHDPLFRGAQSFIPPHELAAMSYAADTNNLFGSKPPDVFRGRMNI</sequence>
<reference evidence="2" key="1">
    <citation type="submission" date="2022-07" db="EMBL/GenBank/DDBJ databases">
        <title>Phylogenomic reconstructions and comparative analyses of Kickxellomycotina fungi.</title>
        <authorList>
            <person name="Reynolds N.K."/>
            <person name="Stajich J.E."/>
            <person name="Barry K."/>
            <person name="Grigoriev I.V."/>
            <person name="Crous P."/>
            <person name="Smith M.E."/>
        </authorList>
    </citation>
    <scope>NUCLEOTIDE SEQUENCE</scope>
    <source>
        <strain evidence="2">RSA 567</strain>
    </source>
</reference>
<feature type="compositionally biased region" description="Polar residues" evidence="1">
    <location>
        <begin position="227"/>
        <end position="243"/>
    </location>
</feature>
<protein>
    <submittedName>
        <fullName evidence="2">Uncharacterized protein</fullName>
    </submittedName>
</protein>
<feature type="region of interest" description="Disordered" evidence="1">
    <location>
        <begin position="552"/>
        <end position="606"/>
    </location>
</feature>
<evidence type="ECO:0000313" key="3">
    <source>
        <dbReference type="Proteomes" id="UP001151582"/>
    </source>
</evidence>
<feature type="compositionally biased region" description="Acidic residues" evidence="1">
    <location>
        <begin position="555"/>
        <end position="565"/>
    </location>
</feature>
<dbReference type="Proteomes" id="UP001151582">
    <property type="component" value="Unassembled WGS sequence"/>
</dbReference>
<feature type="compositionally biased region" description="Low complexity" evidence="1">
    <location>
        <begin position="323"/>
        <end position="334"/>
    </location>
</feature>
<feature type="region of interest" description="Disordered" evidence="1">
    <location>
        <begin position="321"/>
        <end position="433"/>
    </location>
</feature>
<organism evidence="2 3">
    <name type="scientific">Dimargaris verticillata</name>
    <dbReference type="NCBI Taxonomy" id="2761393"/>
    <lineage>
        <taxon>Eukaryota</taxon>
        <taxon>Fungi</taxon>
        <taxon>Fungi incertae sedis</taxon>
        <taxon>Zoopagomycota</taxon>
        <taxon>Kickxellomycotina</taxon>
        <taxon>Dimargaritomycetes</taxon>
        <taxon>Dimargaritales</taxon>
        <taxon>Dimargaritaceae</taxon>
        <taxon>Dimargaris</taxon>
    </lineage>
</organism>
<name>A0A9W8B6K0_9FUNG</name>
<evidence type="ECO:0000313" key="2">
    <source>
        <dbReference type="EMBL" id="KAJ1978277.1"/>
    </source>
</evidence>
<dbReference type="OrthoDB" id="5564103at2759"/>
<feature type="compositionally biased region" description="Polar residues" evidence="1">
    <location>
        <begin position="376"/>
        <end position="387"/>
    </location>
</feature>
<proteinExistence type="predicted"/>
<feature type="region of interest" description="Disordered" evidence="1">
    <location>
        <begin position="654"/>
        <end position="754"/>
    </location>
</feature>
<evidence type="ECO:0000256" key="1">
    <source>
        <dbReference type="SAM" id="MobiDB-lite"/>
    </source>
</evidence>
<comment type="caution">
    <text evidence="2">The sequence shown here is derived from an EMBL/GenBank/DDBJ whole genome shotgun (WGS) entry which is preliminary data.</text>
</comment>
<feature type="compositionally biased region" description="Low complexity" evidence="1">
    <location>
        <begin position="478"/>
        <end position="493"/>
    </location>
</feature>
<feature type="region of interest" description="Disordered" evidence="1">
    <location>
        <begin position="476"/>
        <end position="510"/>
    </location>
</feature>